<dbReference type="GO" id="GO:0019136">
    <property type="term" value="F:deoxynucleoside kinase activity"/>
    <property type="evidence" value="ECO:0007669"/>
    <property type="project" value="InterPro"/>
</dbReference>
<dbReference type="AlphaFoldDB" id="A0A953I0I1"/>
<dbReference type="GO" id="GO:0005524">
    <property type="term" value="F:ATP binding"/>
    <property type="evidence" value="ECO:0007669"/>
    <property type="project" value="UniProtKB-KW"/>
</dbReference>
<dbReference type="InterPro" id="IPR027417">
    <property type="entry name" value="P-loop_NTPase"/>
</dbReference>
<dbReference type="InterPro" id="IPR050566">
    <property type="entry name" value="Deoxyribonucleoside_kinase"/>
</dbReference>
<protein>
    <submittedName>
        <fullName evidence="3">Deoxynucleoside kinase</fullName>
    </submittedName>
</protein>
<keyword evidence="1" id="KW-0067">ATP-binding</keyword>
<evidence type="ECO:0000259" key="2">
    <source>
        <dbReference type="Pfam" id="PF01712"/>
    </source>
</evidence>
<keyword evidence="3" id="KW-0418">Kinase</keyword>
<organism evidence="3 4">
    <name type="scientific">Membranihabitans marinus</name>
    <dbReference type="NCBI Taxonomy" id="1227546"/>
    <lineage>
        <taxon>Bacteria</taxon>
        <taxon>Pseudomonadati</taxon>
        <taxon>Bacteroidota</taxon>
        <taxon>Saprospiria</taxon>
        <taxon>Saprospirales</taxon>
        <taxon>Saprospiraceae</taxon>
        <taxon>Membranihabitans</taxon>
    </lineage>
</organism>
<dbReference type="InterPro" id="IPR031314">
    <property type="entry name" value="DNK_dom"/>
</dbReference>
<keyword evidence="1" id="KW-0547">Nucleotide-binding</keyword>
<dbReference type="Pfam" id="PF01712">
    <property type="entry name" value="dNK"/>
    <property type="match status" value="1"/>
</dbReference>
<reference evidence="3" key="1">
    <citation type="submission" date="2021-06" db="EMBL/GenBank/DDBJ databases">
        <title>44 bacteria genomes isolated from Dapeng, Shenzhen.</title>
        <authorList>
            <person name="Zheng W."/>
            <person name="Yu S."/>
            <person name="Huang Y."/>
        </authorList>
    </citation>
    <scope>NUCLEOTIDE SEQUENCE</scope>
    <source>
        <strain evidence="3">DP5N28-2</strain>
    </source>
</reference>
<accession>A0A953I0I1</accession>
<dbReference type="RefSeq" id="WP_222580562.1">
    <property type="nucleotide sequence ID" value="NZ_JAHVHU010000011.1"/>
</dbReference>
<dbReference type="PANTHER" id="PTHR10513">
    <property type="entry name" value="DEOXYNUCLEOSIDE KINASE"/>
    <property type="match status" value="1"/>
</dbReference>
<dbReference type="EMBL" id="JAHVHU010000011">
    <property type="protein sequence ID" value="MBY5959027.1"/>
    <property type="molecule type" value="Genomic_DNA"/>
</dbReference>
<comment type="caution">
    <text evidence="3">The sequence shown here is derived from an EMBL/GenBank/DDBJ whole genome shotgun (WGS) entry which is preliminary data.</text>
</comment>
<dbReference type="PANTHER" id="PTHR10513:SF46">
    <property type="entry name" value="DEOXYGUANOSINE KINASE"/>
    <property type="match status" value="1"/>
</dbReference>
<evidence type="ECO:0000256" key="1">
    <source>
        <dbReference type="PIRSR" id="PIRSR000705-3"/>
    </source>
</evidence>
<evidence type="ECO:0000313" key="3">
    <source>
        <dbReference type="EMBL" id="MBY5959027.1"/>
    </source>
</evidence>
<sequence length="216" mass="25711">MNAQFPYQYITIEGNIGSGKTSFCQKMAEHYDLELILEEFADNPFLPHFYENPTRYALPVELFFMTERYNQLSENVQSGHLFSSLVLADYFFDKTRLFARNNLNDMEFKLFDQIYNTLAPHLRPPGLLVYLHRPVEQLKANINKRGRTYEQQISQQYLRSIQDVYFDYFRLDLDFPVVIVNVEHLNFTESEADFHKITELLNRNYSKGIHRVSFIH</sequence>
<proteinExistence type="predicted"/>
<dbReference type="Gene3D" id="3.40.50.300">
    <property type="entry name" value="P-loop containing nucleotide triphosphate hydrolases"/>
    <property type="match status" value="1"/>
</dbReference>
<feature type="domain" description="Deoxynucleoside kinase" evidence="2">
    <location>
        <begin position="10"/>
        <end position="201"/>
    </location>
</feature>
<evidence type="ECO:0000313" key="4">
    <source>
        <dbReference type="Proteomes" id="UP000753961"/>
    </source>
</evidence>
<dbReference type="InterPro" id="IPR002624">
    <property type="entry name" value="DCK/DGK"/>
</dbReference>
<feature type="binding site" evidence="1">
    <location>
        <begin position="185"/>
        <end position="187"/>
    </location>
    <ligand>
        <name>ATP</name>
        <dbReference type="ChEBI" id="CHEBI:30616"/>
    </ligand>
</feature>
<keyword evidence="3" id="KW-0808">Transferase</keyword>
<name>A0A953I0I1_9BACT</name>
<feature type="binding site" evidence="1">
    <location>
        <begin position="14"/>
        <end position="22"/>
    </location>
    <ligand>
        <name>ATP</name>
        <dbReference type="ChEBI" id="CHEBI:30616"/>
    </ligand>
</feature>
<gene>
    <name evidence="3" type="ORF">KUV50_12825</name>
</gene>
<dbReference type="SUPFAM" id="SSF52540">
    <property type="entry name" value="P-loop containing nucleoside triphosphate hydrolases"/>
    <property type="match status" value="1"/>
</dbReference>
<dbReference type="GO" id="GO:0005737">
    <property type="term" value="C:cytoplasm"/>
    <property type="evidence" value="ECO:0007669"/>
    <property type="project" value="TreeGrafter"/>
</dbReference>
<dbReference type="PIRSF" id="PIRSF000705">
    <property type="entry name" value="DNK"/>
    <property type="match status" value="1"/>
</dbReference>
<dbReference type="Proteomes" id="UP000753961">
    <property type="component" value="Unassembled WGS sequence"/>
</dbReference>
<dbReference type="CDD" id="cd01673">
    <property type="entry name" value="dNK"/>
    <property type="match status" value="1"/>
</dbReference>
<keyword evidence="4" id="KW-1185">Reference proteome</keyword>